<dbReference type="Gene3D" id="2.40.420.20">
    <property type="match status" value="1"/>
</dbReference>
<gene>
    <name evidence="7" type="primary">czcB_2</name>
    <name evidence="7" type="ORF">PDESU_06227</name>
</gene>
<dbReference type="Pfam" id="PF25975">
    <property type="entry name" value="CzcB_C"/>
    <property type="match status" value="1"/>
</dbReference>
<dbReference type="PANTHER" id="PTHR30097">
    <property type="entry name" value="CATION EFFLUX SYSTEM PROTEIN CUSB"/>
    <property type="match status" value="1"/>
</dbReference>
<dbReference type="InterPro" id="IPR051909">
    <property type="entry name" value="MFP_Cation_Efflux"/>
</dbReference>
<dbReference type="GO" id="GO:0016020">
    <property type="term" value="C:membrane"/>
    <property type="evidence" value="ECO:0007669"/>
    <property type="project" value="InterPro"/>
</dbReference>
<dbReference type="RefSeq" id="WP_136083114.1">
    <property type="nucleotide sequence ID" value="NZ_CAAHFG010000005.1"/>
</dbReference>
<feature type="domain" description="CzcB-like barrel-sandwich hybrid" evidence="5">
    <location>
        <begin position="157"/>
        <end position="230"/>
    </location>
</feature>
<dbReference type="AlphaFoldDB" id="A0A6C2UEI5"/>
<dbReference type="InterPro" id="IPR058792">
    <property type="entry name" value="Beta-barrel_RND_2"/>
</dbReference>
<dbReference type="NCBIfam" id="TIGR01730">
    <property type="entry name" value="RND_mfp"/>
    <property type="match status" value="1"/>
</dbReference>
<proteinExistence type="inferred from homology"/>
<evidence type="ECO:0000256" key="2">
    <source>
        <dbReference type="ARBA" id="ARBA00022448"/>
    </source>
</evidence>
<dbReference type="Proteomes" id="UP000366872">
    <property type="component" value="Unassembled WGS sequence"/>
</dbReference>
<dbReference type="GO" id="GO:0015679">
    <property type="term" value="P:plasma membrane copper ion transport"/>
    <property type="evidence" value="ECO:0007669"/>
    <property type="project" value="TreeGrafter"/>
</dbReference>
<sequence>MKQYWIITLLGLAVAVFGQQAEKDMEVDCDCPSCREKAASGKEFSLPGLQGLDAANDEQVLQPAQVEPDQDHSHDHADHEPEAVPHDHDGDGVPDHGDDAHAHDSHDGHDHGAHAAEGITFTQEVFEKTGIRVHEAEGGSIAKTSSFPAEIKLNRDRTAAVSPRYASIVRQVFAEIGDTVRKGDVLASLENRETMAVYTVAAPQDGVIISKDLAVGEIAADGKVLYEVADLSTVWADISIFPQYQHKLRKGMPVGFIAHDGHTARGTIKYISPIVSEQTRTFTARCVLEGARDDFSPGAFVRARIDLETVDAQVAVPREAVQTIEGENVVFVPSPQGFIAAPVKTGLADDMNVEIKAGLNPGDRFVAVGAFVLKAQMVTSGMDPHAGHGH</sequence>
<reference evidence="7 8" key="1">
    <citation type="submission" date="2019-04" db="EMBL/GenBank/DDBJ databases">
        <authorList>
            <person name="Van Vliet M D."/>
        </authorList>
    </citation>
    <scope>NUCLEOTIDE SEQUENCE [LARGE SCALE GENOMIC DNA]</scope>
    <source>
        <strain evidence="7 8">F1</strain>
    </source>
</reference>
<dbReference type="GO" id="GO:0030288">
    <property type="term" value="C:outer membrane-bounded periplasmic space"/>
    <property type="evidence" value="ECO:0007669"/>
    <property type="project" value="TreeGrafter"/>
</dbReference>
<dbReference type="Pfam" id="PF25954">
    <property type="entry name" value="Beta-barrel_RND_2"/>
    <property type="match status" value="1"/>
</dbReference>
<evidence type="ECO:0000259" key="4">
    <source>
        <dbReference type="Pfam" id="PF25954"/>
    </source>
</evidence>
<evidence type="ECO:0000259" key="5">
    <source>
        <dbReference type="Pfam" id="PF25973"/>
    </source>
</evidence>
<dbReference type="GO" id="GO:0022857">
    <property type="term" value="F:transmembrane transporter activity"/>
    <property type="evidence" value="ECO:0007669"/>
    <property type="project" value="InterPro"/>
</dbReference>
<dbReference type="EMBL" id="CAAHFG010000005">
    <property type="protein sequence ID" value="VGO17626.1"/>
    <property type="molecule type" value="Genomic_DNA"/>
</dbReference>
<feature type="domain" description="CusB-like beta-barrel" evidence="4">
    <location>
        <begin position="233"/>
        <end position="306"/>
    </location>
</feature>
<evidence type="ECO:0000313" key="7">
    <source>
        <dbReference type="EMBL" id="VGO17626.1"/>
    </source>
</evidence>
<evidence type="ECO:0000256" key="1">
    <source>
        <dbReference type="ARBA" id="ARBA00009477"/>
    </source>
</evidence>
<protein>
    <submittedName>
        <fullName evidence="7">Cobalt-zinc-cadmium resistance protein CzcB</fullName>
    </submittedName>
</protein>
<accession>A0A6C2UEI5</accession>
<dbReference type="GO" id="GO:0046914">
    <property type="term" value="F:transition metal ion binding"/>
    <property type="evidence" value="ECO:0007669"/>
    <property type="project" value="TreeGrafter"/>
</dbReference>
<dbReference type="PANTHER" id="PTHR30097:SF4">
    <property type="entry name" value="SLR6042 PROTEIN"/>
    <property type="match status" value="1"/>
</dbReference>
<evidence type="ECO:0000259" key="6">
    <source>
        <dbReference type="Pfam" id="PF25975"/>
    </source>
</evidence>
<keyword evidence="8" id="KW-1185">Reference proteome</keyword>
<feature type="compositionally biased region" description="Basic and acidic residues" evidence="3">
    <location>
        <begin position="69"/>
        <end position="113"/>
    </location>
</feature>
<keyword evidence="2" id="KW-0813">Transport</keyword>
<evidence type="ECO:0000313" key="8">
    <source>
        <dbReference type="Proteomes" id="UP000366872"/>
    </source>
</evidence>
<dbReference type="InterPro" id="IPR058649">
    <property type="entry name" value="CzcB_C"/>
</dbReference>
<dbReference type="Gene3D" id="2.40.30.170">
    <property type="match status" value="1"/>
</dbReference>
<name>A0A6C2UEI5_PONDE</name>
<evidence type="ECO:0000256" key="3">
    <source>
        <dbReference type="SAM" id="MobiDB-lite"/>
    </source>
</evidence>
<organism evidence="7 8">
    <name type="scientific">Pontiella desulfatans</name>
    <dbReference type="NCBI Taxonomy" id="2750659"/>
    <lineage>
        <taxon>Bacteria</taxon>
        <taxon>Pseudomonadati</taxon>
        <taxon>Kiritimatiellota</taxon>
        <taxon>Kiritimatiellia</taxon>
        <taxon>Kiritimatiellales</taxon>
        <taxon>Pontiellaceae</taxon>
        <taxon>Pontiella</taxon>
    </lineage>
</organism>
<dbReference type="GO" id="GO:0060003">
    <property type="term" value="P:copper ion export"/>
    <property type="evidence" value="ECO:0007669"/>
    <property type="project" value="TreeGrafter"/>
</dbReference>
<dbReference type="Gene3D" id="2.40.50.100">
    <property type="match status" value="1"/>
</dbReference>
<dbReference type="InterPro" id="IPR058647">
    <property type="entry name" value="BSH_CzcB-like"/>
</dbReference>
<dbReference type="Pfam" id="PF25973">
    <property type="entry name" value="BSH_CzcB"/>
    <property type="match status" value="1"/>
</dbReference>
<dbReference type="InterPro" id="IPR006143">
    <property type="entry name" value="RND_pump_MFP"/>
</dbReference>
<feature type="domain" description="CzcB-like C-terminal circularly permuted SH3-like" evidence="6">
    <location>
        <begin position="314"/>
        <end position="374"/>
    </location>
</feature>
<dbReference type="SUPFAM" id="SSF111369">
    <property type="entry name" value="HlyD-like secretion proteins"/>
    <property type="match status" value="1"/>
</dbReference>
<feature type="region of interest" description="Disordered" evidence="3">
    <location>
        <begin position="65"/>
        <end position="113"/>
    </location>
</feature>
<comment type="similarity">
    <text evidence="1">Belongs to the membrane fusion protein (MFP) (TC 8.A.1) family.</text>
</comment>